<feature type="region of interest" description="Disordered" evidence="1">
    <location>
        <begin position="89"/>
        <end position="145"/>
    </location>
</feature>
<name>A0AA47MKS9_MERPO</name>
<dbReference type="AlphaFoldDB" id="A0AA47MKS9"/>
<feature type="compositionally biased region" description="Basic and acidic residues" evidence="1">
    <location>
        <begin position="105"/>
        <end position="114"/>
    </location>
</feature>
<protein>
    <submittedName>
        <fullName evidence="2">Protein RD3</fullName>
    </submittedName>
</protein>
<gene>
    <name evidence="2" type="primary">RD3</name>
    <name evidence="2" type="ORF">N1851_020160</name>
</gene>
<accession>A0AA47MKS9</accession>
<organism evidence="2 3">
    <name type="scientific">Merluccius polli</name>
    <name type="common">Benguela hake</name>
    <name type="synonym">Merluccius cadenati</name>
    <dbReference type="NCBI Taxonomy" id="89951"/>
    <lineage>
        <taxon>Eukaryota</taxon>
        <taxon>Metazoa</taxon>
        <taxon>Chordata</taxon>
        <taxon>Craniata</taxon>
        <taxon>Vertebrata</taxon>
        <taxon>Euteleostomi</taxon>
        <taxon>Actinopterygii</taxon>
        <taxon>Neopterygii</taxon>
        <taxon>Teleostei</taxon>
        <taxon>Neoteleostei</taxon>
        <taxon>Acanthomorphata</taxon>
        <taxon>Zeiogadaria</taxon>
        <taxon>Gadariae</taxon>
        <taxon>Gadiformes</taxon>
        <taxon>Gadoidei</taxon>
        <taxon>Merlucciidae</taxon>
        <taxon>Merluccius</taxon>
    </lineage>
</organism>
<keyword evidence="3" id="KW-1185">Reference proteome</keyword>
<evidence type="ECO:0000313" key="2">
    <source>
        <dbReference type="EMBL" id="KAK0142178.1"/>
    </source>
</evidence>
<dbReference type="InterPro" id="IPR028092">
    <property type="entry name" value="RD3"/>
</dbReference>
<dbReference type="Proteomes" id="UP001174136">
    <property type="component" value="Unassembled WGS sequence"/>
</dbReference>
<sequence>MLRPCKPSDHMTVLHPSFICCGILLILEKLEIITSPHLFKILSEVAPLLAERGMQSSLEAFLVCLRMMKVDEQDLIYLPYEAVAPNLPQQVKTGQERGVGVGGGDLREERKGESQRTTNTTRRRDGRRGSPNERERDTEKRREAQMASEVMASWFSWNDPYYRRPRREPSDVVVDTLMMEFSWQLKEAERQQRERESEYQRLKTGVDYSWLASTRRTSYSISTGERLGLEDLCCKVPPADCGLVILKLREVLAANQPDAHEVLGVFCAVLRDEADRVREEDEARRLARQWTSGKQRSVSMSLVHFRSRVKINPFGSTVGLTSTSTTAADAEATAVGDLRTVSEDVERAVGTGTGRVQRGWRLPDY</sequence>
<dbReference type="Pfam" id="PF14473">
    <property type="entry name" value="RD3"/>
    <property type="match status" value="1"/>
</dbReference>
<reference evidence="2" key="1">
    <citation type="journal article" date="2023" name="Front. Mar. Sci.">
        <title>A new Merluccius polli reference genome to investigate the effects of global change in West African waters.</title>
        <authorList>
            <person name="Mateo J.L."/>
            <person name="Blanco-Fernandez C."/>
            <person name="Garcia-Vazquez E."/>
            <person name="Machado-Schiaffino G."/>
        </authorList>
    </citation>
    <scope>NUCLEOTIDE SEQUENCE</scope>
    <source>
        <strain evidence="2">C29</strain>
        <tissue evidence="2">Fin</tissue>
    </source>
</reference>
<feature type="compositionally biased region" description="Basic and acidic residues" evidence="1">
    <location>
        <begin position="127"/>
        <end position="144"/>
    </location>
</feature>
<dbReference type="PANTHER" id="PTHR28489:SF1">
    <property type="entry name" value="PROTEIN RD3"/>
    <property type="match status" value="1"/>
</dbReference>
<dbReference type="PANTHER" id="PTHR28489">
    <property type="entry name" value="RENTINAL DEGENERATION 3-LIKE"/>
    <property type="match status" value="1"/>
</dbReference>
<comment type="caution">
    <text evidence="2">The sequence shown here is derived from an EMBL/GenBank/DDBJ whole genome shotgun (WGS) entry which is preliminary data.</text>
</comment>
<proteinExistence type="predicted"/>
<evidence type="ECO:0000313" key="3">
    <source>
        <dbReference type="Proteomes" id="UP001174136"/>
    </source>
</evidence>
<dbReference type="EMBL" id="JAOPHQ010003705">
    <property type="protein sequence ID" value="KAK0142178.1"/>
    <property type="molecule type" value="Genomic_DNA"/>
</dbReference>
<evidence type="ECO:0000256" key="1">
    <source>
        <dbReference type="SAM" id="MobiDB-lite"/>
    </source>
</evidence>